<dbReference type="EMBL" id="GGFL01013818">
    <property type="protein sequence ID" value="MBW77996.1"/>
    <property type="molecule type" value="Transcribed_RNA"/>
</dbReference>
<proteinExistence type="predicted"/>
<feature type="chain" id="PRO_5014954255" evidence="1">
    <location>
        <begin position="26"/>
        <end position="102"/>
    </location>
</feature>
<keyword evidence="1" id="KW-0732">Signal</keyword>
<dbReference type="AlphaFoldDB" id="A0A2M4DKC4"/>
<evidence type="ECO:0000313" key="2">
    <source>
        <dbReference type="EMBL" id="MBW77996.1"/>
    </source>
</evidence>
<accession>A0A2M4DKC4</accession>
<organism evidence="2">
    <name type="scientific">Anopheles darlingi</name>
    <name type="common">Mosquito</name>
    <dbReference type="NCBI Taxonomy" id="43151"/>
    <lineage>
        <taxon>Eukaryota</taxon>
        <taxon>Metazoa</taxon>
        <taxon>Ecdysozoa</taxon>
        <taxon>Arthropoda</taxon>
        <taxon>Hexapoda</taxon>
        <taxon>Insecta</taxon>
        <taxon>Pterygota</taxon>
        <taxon>Neoptera</taxon>
        <taxon>Endopterygota</taxon>
        <taxon>Diptera</taxon>
        <taxon>Nematocera</taxon>
        <taxon>Culicoidea</taxon>
        <taxon>Culicidae</taxon>
        <taxon>Anophelinae</taxon>
        <taxon>Anopheles</taxon>
    </lineage>
</organism>
<feature type="signal peptide" evidence="1">
    <location>
        <begin position="1"/>
        <end position="25"/>
    </location>
</feature>
<reference evidence="2" key="1">
    <citation type="submission" date="2018-01" db="EMBL/GenBank/DDBJ databases">
        <title>An insight into the sialome of Amazonian anophelines.</title>
        <authorList>
            <person name="Ribeiro J.M."/>
            <person name="Scarpassa V."/>
            <person name="Calvo E."/>
        </authorList>
    </citation>
    <scope>NUCLEOTIDE SEQUENCE</scope>
</reference>
<sequence>MPRILLSRFSLVLVLPLSPECLTSSAISRTYASINEKIFVFAAGSFRCLEQLHRDARVDVIRERVQIGVLQYERDQRQLTFRVGPPLVQALDREMLDLQIRT</sequence>
<evidence type="ECO:0000256" key="1">
    <source>
        <dbReference type="SAM" id="SignalP"/>
    </source>
</evidence>
<protein>
    <submittedName>
        <fullName evidence="2">Putative secreted protein</fullName>
    </submittedName>
</protein>
<name>A0A2M4DKC4_ANODA</name>